<dbReference type="PANTHER" id="PTHR30487">
    <property type="entry name" value="TYPE 4 PREPILIN-LIKE PROTEINS LEADER PEPTIDE-PROCESSING ENZYME"/>
    <property type="match status" value="1"/>
</dbReference>
<organism evidence="10 11">
    <name type="scientific">Granulicatella seriolae</name>
    <dbReference type="NCBI Taxonomy" id="2967226"/>
    <lineage>
        <taxon>Bacteria</taxon>
        <taxon>Bacillati</taxon>
        <taxon>Bacillota</taxon>
        <taxon>Bacilli</taxon>
        <taxon>Lactobacillales</taxon>
        <taxon>Carnobacteriaceae</taxon>
        <taxon>Granulicatella</taxon>
    </lineage>
</organism>
<reference evidence="10" key="3">
    <citation type="journal article" date="2023" name="Microbiol. Resour. Announc.">
        <title>Draft Genome Sequence of Granulicatella sp. Strain S8, Isolated from a Marine Fish, Seriola quinqueradiata.</title>
        <authorList>
            <person name="Lee M."/>
            <person name="Farooq A."/>
            <person name="Jeong J.B."/>
            <person name="Jung M.Y."/>
        </authorList>
    </citation>
    <scope>NUCLEOTIDE SEQUENCE</scope>
    <source>
        <strain evidence="10">S8</strain>
    </source>
</reference>
<accession>A0ABT1WL17</accession>
<keyword evidence="3" id="KW-1003">Cell membrane</keyword>
<comment type="subcellular location">
    <subcellularLocation>
        <location evidence="1">Cell membrane</location>
        <topology evidence="1">Multi-pass membrane protein</topology>
    </subcellularLocation>
</comment>
<dbReference type="InterPro" id="IPR050882">
    <property type="entry name" value="Prepilin_peptidase/N-MTase"/>
</dbReference>
<dbReference type="Proteomes" id="UP001059480">
    <property type="component" value="Unassembled WGS sequence"/>
</dbReference>
<keyword evidence="11" id="KW-1185">Reference proteome</keyword>
<evidence type="ECO:0000256" key="4">
    <source>
        <dbReference type="ARBA" id="ARBA00022692"/>
    </source>
</evidence>
<keyword evidence="5 7" id="KW-1133">Transmembrane helix</keyword>
<feature type="transmembrane region" description="Helical" evidence="7">
    <location>
        <begin position="229"/>
        <end position="247"/>
    </location>
</feature>
<comment type="caution">
    <text evidence="10">The sequence shown here is derived from an EMBL/GenBank/DDBJ whole genome shotgun (WGS) entry which is preliminary data.</text>
</comment>
<feature type="transmembrane region" description="Helical" evidence="7">
    <location>
        <begin position="99"/>
        <end position="117"/>
    </location>
</feature>
<feature type="transmembrane region" description="Helical" evidence="7">
    <location>
        <begin position="45"/>
        <end position="63"/>
    </location>
</feature>
<dbReference type="Gene3D" id="1.20.120.1220">
    <property type="match status" value="1"/>
</dbReference>
<feature type="transmembrane region" description="Helical" evidence="7">
    <location>
        <begin position="7"/>
        <end position="25"/>
    </location>
</feature>
<dbReference type="RefSeq" id="WP_256944333.1">
    <property type="nucleotide sequence ID" value="NZ_JANHNZ010000001.1"/>
</dbReference>
<dbReference type="PANTHER" id="PTHR30487:SF0">
    <property type="entry name" value="PREPILIN LEADER PEPTIDASE_N-METHYLTRANSFERASE-RELATED"/>
    <property type="match status" value="1"/>
</dbReference>
<dbReference type="InterPro" id="IPR000045">
    <property type="entry name" value="Prepilin_IV_endopep_pep"/>
</dbReference>
<reference evidence="10" key="2">
    <citation type="journal article" date="2023" name="Curr. Microbiol.">
        <title>Granulicatella seriolae sp. nov., a Novel Facultative Anaerobe Isolated from Yellowtail Marine Fish.</title>
        <authorList>
            <person name="Lee M."/>
            <person name="Choi Y.J."/>
            <person name="Farooq A."/>
            <person name="Jeong J.B."/>
            <person name="Jung M.Y."/>
        </authorList>
    </citation>
    <scope>NUCLEOTIDE SEQUENCE</scope>
    <source>
        <strain evidence="10">S8</strain>
    </source>
</reference>
<evidence type="ECO:0000256" key="6">
    <source>
        <dbReference type="ARBA" id="ARBA00023136"/>
    </source>
</evidence>
<evidence type="ECO:0000256" key="3">
    <source>
        <dbReference type="ARBA" id="ARBA00022475"/>
    </source>
</evidence>
<evidence type="ECO:0000256" key="7">
    <source>
        <dbReference type="SAM" id="Phobius"/>
    </source>
</evidence>
<dbReference type="Pfam" id="PF06750">
    <property type="entry name" value="A24_N_bact"/>
    <property type="match status" value="1"/>
</dbReference>
<dbReference type="EMBL" id="JANHNZ010000001">
    <property type="protein sequence ID" value="MCQ9209227.1"/>
    <property type="molecule type" value="Genomic_DNA"/>
</dbReference>
<gene>
    <name evidence="10" type="ORF">NPA36_01425</name>
</gene>
<evidence type="ECO:0000256" key="2">
    <source>
        <dbReference type="ARBA" id="ARBA00005801"/>
    </source>
</evidence>
<keyword evidence="4 7" id="KW-0812">Transmembrane</keyword>
<evidence type="ECO:0000313" key="11">
    <source>
        <dbReference type="Proteomes" id="UP001059480"/>
    </source>
</evidence>
<evidence type="ECO:0000259" key="8">
    <source>
        <dbReference type="Pfam" id="PF01478"/>
    </source>
</evidence>
<feature type="domain" description="Prepilin peptidase A24 N-terminal" evidence="9">
    <location>
        <begin position="12"/>
        <end position="91"/>
    </location>
</feature>
<comment type="similarity">
    <text evidence="2">Belongs to the peptidase A24 family.</text>
</comment>
<dbReference type="InterPro" id="IPR010627">
    <property type="entry name" value="Prepilin_pept_A24_N"/>
</dbReference>
<feature type="transmembrane region" description="Helical" evidence="7">
    <location>
        <begin position="124"/>
        <end position="144"/>
    </location>
</feature>
<sequence>MIITIALIFFMLGTIFGSFFNVVIYRIPLEKTIVSGRSMCTSCGHVLEPIELVPIFSILFLGFKCRHCKSPISPRYLIVELITGLGWLASYLFNQNNLWMAISGCLLVSLSIIVSFIDYDTHYVPLDVIFVFAIGQLILIILTGNFSWEYIWSAFVGAILYGIIYIVAKIIYGQEAFGMGDIYYIFALGLWFSVLDVVILAFGAFFVAGILLIGSFVHKSLERHQEIPFAPAMSIMALIMFFVGTNLKDLYMNWMF</sequence>
<evidence type="ECO:0000256" key="1">
    <source>
        <dbReference type="ARBA" id="ARBA00004651"/>
    </source>
</evidence>
<name>A0ABT1WL17_9LACT</name>
<feature type="domain" description="Prepilin type IV endopeptidase peptidase" evidence="8">
    <location>
        <begin position="105"/>
        <end position="213"/>
    </location>
</feature>
<evidence type="ECO:0000256" key="5">
    <source>
        <dbReference type="ARBA" id="ARBA00022989"/>
    </source>
</evidence>
<protein>
    <submittedName>
        <fullName evidence="10">Prepilin peptidase</fullName>
    </submittedName>
</protein>
<keyword evidence="6 7" id="KW-0472">Membrane</keyword>
<proteinExistence type="inferred from homology"/>
<feature type="transmembrane region" description="Helical" evidence="7">
    <location>
        <begin position="184"/>
        <end position="217"/>
    </location>
</feature>
<feature type="transmembrane region" description="Helical" evidence="7">
    <location>
        <begin position="75"/>
        <end position="93"/>
    </location>
</feature>
<feature type="transmembrane region" description="Helical" evidence="7">
    <location>
        <begin position="150"/>
        <end position="172"/>
    </location>
</feature>
<evidence type="ECO:0000313" key="10">
    <source>
        <dbReference type="EMBL" id="MCQ9209227.1"/>
    </source>
</evidence>
<reference evidence="10" key="1">
    <citation type="submission" date="2022-07" db="EMBL/GenBank/DDBJ databases">
        <authorList>
            <person name="Jung M.-Y."/>
            <person name="Lee M."/>
        </authorList>
    </citation>
    <scope>NUCLEOTIDE SEQUENCE</scope>
    <source>
        <strain evidence="10">S8</strain>
    </source>
</reference>
<evidence type="ECO:0000259" key="9">
    <source>
        <dbReference type="Pfam" id="PF06750"/>
    </source>
</evidence>
<dbReference type="Pfam" id="PF01478">
    <property type="entry name" value="Peptidase_A24"/>
    <property type="match status" value="1"/>
</dbReference>